<evidence type="ECO:0000313" key="2">
    <source>
        <dbReference type="EMBL" id="AMO36732.1"/>
    </source>
</evidence>
<protein>
    <recommendedName>
        <fullName evidence="1">Phage head morphogenesis domain-containing protein</fullName>
    </recommendedName>
</protein>
<dbReference type="KEGG" id="thu:AC731_007115"/>
<dbReference type="RefSeq" id="WP_048702888.1">
    <property type="nucleotide sequence ID" value="NZ_CP014646.1"/>
</dbReference>
<evidence type="ECO:0000259" key="1">
    <source>
        <dbReference type="Pfam" id="PF04233"/>
    </source>
</evidence>
<feature type="domain" description="Phage head morphogenesis" evidence="1">
    <location>
        <begin position="153"/>
        <end position="253"/>
    </location>
</feature>
<dbReference type="STRING" id="1134435.AC731_007115"/>
<dbReference type="EMBL" id="CP014646">
    <property type="protein sequence ID" value="AMO36732.1"/>
    <property type="molecule type" value="Genomic_DNA"/>
</dbReference>
<dbReference type="Proteomes" id="UP000036902">
    <property type="component" value="Chromosome"/>
</dbReference>
<dbReference type="InterPro" id="IPR006528">
    <property type="entry name" value="Phage_head_morphogenesis_dom"/>
</dbReference>
<accession>A0A127K442</accession>
<dbReference type="Pfam" id="PF04233">
    <property type="entry name" value="Phage_Mu_F"/>
    <property type="match status" value="1"/>
</dbReference>
<organism evidence="2 3">
    <name type="scientific">Thauera humireducens</name>
    <dbReference type="NCBI Taxonomy" id="1134435"/>
    <lineage>
        <taxon>Bacteria</taxon>
        <taxon>Pseudomonadati</taxon>
        <taxon>Pseudomonadota</taxon>
        <taxon>Betaproteobacteria</taxon>
        <taxon>Rhodocyclales</taxon>
        <taxon>Zoogloeaceae</taxon>
        <taxon>Thauera</taxon>
    </lineage>
</organism>
<gene>
    <name evidence="2" type="ORF">AC731_007115</name>
</gene>
<keyword evidence="3" id="KW-1185">Reference proteome</keyword>
<sequence length="296" mass="32017">MTPTEAINAAMKGRTRLINGTLAELRALLQQAERDIVALLAALPTDYQAWYLPQLQAEIRRALEGIATDAAAAVDAGQVSAWREGSRLVDNVLAASAVSVVIPQLDPRQLSAMRQFLTEKIRDVTLEAANLINSELGLVVIGTQTPFEAVKAVSKILGETTLRRGTTIVSTELNRAFSAANQLRMEQSAQYVPGMQKKWLKSGKREPRPEHVAIHGQVQPVEKPFVLEGGAVTMMYPGDPRAPARHTINCGCASVPVVPKDNPYGLKRTIVDEIADNDAAENARARAALRNAARTG</sequence>
<dbReference type="AlphaFoldDB" id="A0A127K442"/>
<evidence type="ECO:0000313" key="3">
    <source>
        <dbReference type="Proteomes" id="UP000036902"/>
    </source>
</evidence>
<reference evidence="3" key="1">
    <citation type="submission" date="2016-03" db="EMBL/GenBank/DDBJ databases">
        <authorList>
            <person name="Ma C."/>
            <person name="Zhou S."/>
            <person name="Yang G."/>
        </authorList>
    </citation>
    <scope>NUCLEOTIDE SEQUENCE [LARGE SCALE GENOMIC DNA]</scope>
    <source>
        <strain evidence="3">SgZ-1</strain>
    </source>
</reference>
<name>A0A127K442_9RHOO</name>
<proteinExistence type="predicted"/>